<protein>
    <submittedName>
        <fullName evidence="2">Uncharacterized protein</fullName>
    </submittedName>
</protein>
<feature type="compositionally biased region" description="Basic and acidic residues" evidence="1">
    <location>
        <begin position="7"/>
        <end position="26"/>
    </location>
</feature>
<evidence type="ECO:0000256" key="1">
    <source>
        <dbReference type="SAM" id="MobiDB-lite"/>
    </source>
</evidence>
<comment type="caution">
    <text evidence="2">The sequence shown here is derived from an EMBL/GenBank/DDBJ whole genome shotgun (WGS) entry which is preliminary data.</text>
</comment>
<dbReference type="EMBL" id="JBEFKJ010000016">
    <property type="protein sequence ID" value="KAL2041604.1"/>
    <property type="molecule type" value="Genomic_DNA"/>
</dbReference>
<proteinExistence type="predicted"/>
<gene>
    <name evidence="2" type="ORF">N7G274_005388</name>
</gene>
<evidence type="ECO:0000313" key="2">
    <source>
        <dbReference type="EMBL" id="KAL2041604.1"/>
    </source>
</evidence>
<keyword evidence="3" id="KW-1185">Reference proteome</keyword>
<sequence length="109" mass="11989">MHTAQRMVDDVQPEEKNGKGKAEPVEKAGPTSAPEGSGLFFSSTLMHVSNHSDWRKQGRSQGQDPTNGARYYSLPASLVTPFVLTGHLRDRILKSIPIKSPLIFGRLKC</sequence>
<feature type="region of interest" description="Disordered" evidence="1">
    <location>
        <begin position="1"/>
        <end position="40"/>
    </location>
</feature>
<accession>A0ABR4A7X4</accession>
<evidence type="ECO:0000313" key="3">
    <source>
        <dbReference type="Proteomes" id="UP001590950"/>
    </source>
</evidence>
<reference evidence="2 3" key="1">
    <citation type="submission" date="2024-09" db="EMBL/GenBank/DDBJ databases">
        <title>Rethinking Asexuality: The Enigmatic Case of Functional Sexual Genes in Lepraria (Stereocaulaceae).</title>
        <authorList>
            <person name="Doellman M."/>
            <person name="Sun Y."/>
            <person name="Barcenas-Pena A."/>
            <person name="Lumbsch H.T."/>
            <person name="Grewe F."/>
        </authorList>
    </citation>
    <scope>NUCLEOTIDE SEQUENCE [LARGE SCALE GENOMIC DNA]</scope>
    <source>
        <strain evidence="2 3">Mercado 3170</strain>
    </source>
</reference>
<organism evidence="2 3">
    <name type="scientific">Stereocaulon virgatum</name>
    <dbReference type="NCBI Taxonomy" id="373712"/>
    <lineage>
        <taxon>Eukaryota</taxon>
        <taxon>Fungi</taxon>
        <taxon>Dikarya</taxon>
        <taxon>Ascomycota</taxon>
        <taxon>Pezizomycotina</taxon>
        <taxon>Lecanoromycetes</taxon>
        <taxon>OSLEUM clade</taxon>
        <taxon>Lecanoromycetidae</taxon>
        <taxon>Lecanorales</taxon>
        <taxon>Lecanorineae</taxon>
        <taxon>Stereocaulaceae</taxon>
        <taxon>Stereocaulon</taxon>
    </lineage>
</organism>
<dbReference type="Proteomes" id="UP001590950">
    <property type="component" value="Unassembled WGS sequence"/>
</dbReference>
<name>A0ABR4A7X4_9LECA</name>